<keyword evidence="2" id="KW-0521">NADP</keyword>
<evidence type="ECO:0000313" key="4">
    <source>
        <dbReference type="EMBL" id="EKC56628.1"/>
    </source>
</evidence>
<dbReference type="PRINTS" id="PR00081">
    <property type="entry name" value="GDHRDH"/>
</dbReference>
<evidence type="ECO:0000256" key="1">
    <source>
        <dbReference type="ARBA" id="ARBA00006484"/>
    </source>
</evidence>
<dbReference type="GO" id="GO:0032787">
    <property type="term" value="P:monocarboxylic acid metabolic process"/>
    <property type="evidence" value="ECO:0007669"/>
    <property type="project" value="UniProtKB-ARBA"/>
</dbReference>
<dbReference type="NCBIfam" id="NF005559">
    <property type="entry name" value="PRK07231.1"/>
    <property type="match status" value="1"/>
</dbReference>
<sequence length="243" mass="25701">MSIAVVTGASGGIGAEIAKRLAQDGFSVALIYNRNAEKAQKTADEITLSGGSAKTYKCDVRDSSEITSAIEAIERDFGEISVLVNNAGISEQKLLTDITDSDWENMISTNLSGAFYFCRAVLPYFVHRKSGRIINVSSMWGETGGSCEVHYSAAKAGLIGLTKALAKEVAPSGITVNAVSPGVINTEMVTKLGKDTVDMLREEIPVMRLGTPEDVANAVSFLADDRASYITGQIISVNGGIVI</sequence>
<dbReference type="AlphaFoldDB" id="K1SGD9"/>
<dbReference type="InterPro" id="IPR020904">
    <property type="entry name" value="Sc_DH/Rdtase_CS"/>
</dbReference>
<name>K1SGD9_9ZZZZ</name>
<accession>K1SGD9</accession>
<evidence type="ECO:0000256" key="3">
    <source>
        <dbReference type="ARBA" id="ARBA00023002"/>
    </source>
</evidence>
<comment type="caution">
    <text evidence="4">The sequence shown here is derived from an EMBL/GenBank/DDBJ whole genome shotgun (WGS) entry which is preliminary data.</text>
</comment>
<dbReference type="PANTHER" id="PTHR42879">
    <property type="entry name" value="3-OXOACYL-(ACYL-CARRIER-PROTEIN) REDUCTASE"/>
    <property type="match status" value="1"/>
</dbReference>
<comment type="similarity">
    <text evidence="1">Belongs to the short-chain dehydrogenases/reductases (SDR) family.</text>
</comment>
<dbReference type="InterPro" id="IPR036291">
    <property type="entry name" value="NAD(P)-bd_dom_sf"/>
</dbReference>
<dbReference type="NCBIfam" id="NF047420">
    <property type="entry name" value="EF_P_mod_YmfI"/>
    <property type="match status" value="1"/>
</dbReference>
<dbReference type="NCBIfam" id="NF009466">
    <property type="entry name" value="PRK12826.1-2"/>
    <property type="match status" value="1"/>
</dbReference>
<dbReference type="InterPro" id="IPR002347">
    <property type="entry name" value="SDR_fam"/>
</dbReference>
<organism evidence="4">
    <name type="scientific">human gut metagenome</name>
    <dbReference type="NCBI Taxonomy" id="408170"/>
    <lineage>
        <taxon>unclassified sequences</taxon>
        <taxon>metagenomes</taxon>
        <taxon>organismal metagenomes</taxon>
    </lineage>
</organism>
<dbReference type="Pfam" id="PF13561">
    <property type="entry name" value="adh_short_C2"/>
    <property type="match status" value="1"/>
</dbReference>
<keyword evidence="3" id="KW-0560">Oxidoreductase</keyword>
<dbReference type="GO" id="GO:0016491">
    <property type="term" value="F:oxidoreductase activity"/>
    <property type="evidence" value="ECO:0007669"/>
    <property type="project" value="UniProtKB-KW"/>
</dbReference>
<protein>
    <submittedName>
        <fullName evidence="4">3-oxoacyl-(Acyl-carrier-protein) reductase</fullName>
    </submittedName>
</protein>
<dbReference type="PRINTS" id="PR00080">
    <property type="entry name" value="SDRFAMILY"/>
</dbReference>
<dbReference type="InterPro" id="IPR050259">
    <property type="entry name" value="SDR"/>
</dbReference>
<dbReference type="PROSITE" id="PS00061">
    <property type="entry name" value="ADH_SHORT"/>
    <property type="match status" value="1"/>
</dbReference>
<dbReference type="Gene3D" id="3.40.50.720">
    <property type="entry name" value="NAD(P)-binding Rossmann-like Domain"/>
    <property type="match status" value="1"/>
</dbReference>
<dbReference type="SUPFAM" id="SSF51735">
    <property type="entry name" value="NAD(P)-binding Rossmann-fold domains"/>
    <property type="match status" value="1"/>
</dbReference>
<reference evidence="4" key="1">
    <citation type="journal article" date="2013" name="Environ. Microbiol.">
        <title>Microbiota from the distal guts of lean and obese adolescents exhibit partial functional redundancy besides clear differences in community structure.</title>
        <authorList>
            <person name="Ferrer M."/>
            <person name="Ruiz A."/>
            <person name="Lanza F."/>
            <person name="Haange S.B."/>
            <person name="Oberbach A."/>
            <person name="Till H."/>
            <person name="Bargiela R."/>
            <person name="Campoy C."/>
            <person name="Segura M.T."/>
            <person name="Richter M."/>
            <person name="von Bergen M."/>
            <person name="Seifert J."/>
            <person name="Suarez A."/>
        </authorList>
    </citation>
    <scope>NUCLEOTIDE SEQUENCE</scope>
</reference>
<evidence type="ECO:0000256" key="2">
    <source>
        <dbReference type="ARBA" id="ARBA00022857"/>
    </source>
</evidence>
<dbReference type="FunFam" id="3.40.50.720:FF:000115">
    <property type="entry name" value="3-oxoacyl-[acyl-carrier-protein] reductase FabG"/>
    <property type="match status" value="1"/>
</dbReference>
<proteinExistence type="inferred from homology"/>
<dbReference type="EMBL" id="AJWZ01007539">
    <property type="protein sequence ID" value="EKC56628.1"/>
    <property type="molecule type" value="Genomic_DNA"/>
</dbReference>
<dbReference type="PANTHER" id="PTHR42879:SF2">
    <property type="entry name" value="3-OXOACYL-[ACYL-CARRIER-PROTEIN] REDUCTASE FABG"/>
    <property type="match status" value="1"/>
</dbReference>
<gene>
    <name evidence="4" type="ORF">OBE_10964</name>
</gene>